<dbReference type="PANTHER" id="PTHR35271:SF1">
    <property type="entry name" value="ABC TRANSPORTER, SUBSTRATE-BINDING LIPOPROTEIN"/>
    <property type="match status" value="1"/>
</dbReference>
<dbReference type="InterPro" id="IPR007487">
    <property type="entry name" value="ABC_transpt-TYRBP-like"/>
</dbReference>
<gene>
    <name evidence="1" type="ORF">SAMN05444171_5845</name>
</gene>
<organism evidence="1 2">
    <name type="scientific">Bradyrhizobium lablabi</name>
    <dbReference type="NCBI Taxonomy" id="722472"/>
    <lineage>
        <taxon>Bacteria</taxon>
        <taxon>Pseudomonadati</taxon>
        <taxon>Pseudomonadota</taxon>
        <taxon>Alphaproteobacteria</taxon>
        <taxon>Hyphomicrobiales</taxon>
        <taxon>Nitrobacteraceae</taxon>
        <taxon>Bradyrhizobium</taxon>
    </lineage>
</organism>
<name>A0A1H5F2H3_9BRAD</name>
<dbReference type="InterPro" id="IPR028082">
    <property type="entry name" value="Peripla_BP_I"/>
</dbReference>
<dbReference type="PANTHER" id="PTHR35271">
    <property type="entry name" value="ABC TRANSPORTER, SUBSTRATE-BINDING LIPOPROTEIN-RELATED"/>
    <property type="match status" value="1"/>
</dbReference>
<dbReference type="EMBL" id="FNTI01000001">
    <property type="protein sequence ID" value="SED97589.1"/>
    <property type="molecule type" value="Genomic_DNA"/>
</dbReference>
<accession>A0A1H5F2H3</accession>
<dbReference type="RefSeq" id="WP_074826358.1">
    <property type="nucleotide sequence ID" value="NZ_FNTI01000001.1"/>
</dbReference>
<evidence type="ECO:0000313" key="2">
    <source>
        <dbReference type="Proteomes" id="UP000183208"/>
    </source>
</evidence>
<dbReference type="CDD" id="cd06325">
    <property type="entry name" value="PBP1_ABC_unchar_transporter"/>
    <property type="match status" value="1"/>
</dbReference>
<sequence>MKRREFLGLLGGAALTTPRAMAQTQGRIYHLGTLTPVAPMTEDSPFGKIVVKALAQRGYTVGQNLTWDARGSMGEIAKIPAMLEELKSRGIDAIVVIGYPTALAAKPTGIPTIGATGLGDPVETRLIDSLAHPGGNITGISDVATTLTTKRLQLLKEMSPKLQKVAMLWNRDDLGMTLRYEASAKVAEALGITVQAVGVREPDDFNEAFTAMDGDMPDAILMVADSLTNLNRKRVFDFATARKLPAIYEFDFLVRDGGLMSYGPDLTESFERTAALVDRIFKGASPGDLPFEQPTRYPFVLNLKTAKATGLEIPPRLVALADEVIE</sequence>
<dbReference type="Gene3D" id="3.40.50.2300">
    <property type="match status" value="2"/>
</dbReference>
<protein>
    <submittedName>
        <fullName evidence="1">Putative ABC transport system substrate-binding protein</fullName>
    </submittedName>
</protein>
<dbReference type="Pfam" id="PF04392">
    <property type="entry name" value="ABC_sub_bind"/>
    <property type="match status" value="1"/>
</dbReference>
<dbReference type="AlphaFoldDB" id="A0A1H5F2H3"/>
<dbReference type="Proteomes" id="UP000183208">
    <property type="component" value="Unassembled WGS sequence"/>
</dbReference>
<evidence type="ECO:0000313" key="1">
    <source>
        <dbReference type="EMBL" id="SED97589.1"/>
    </source>
</evidence>
<dbReference type="OrthoDB" id="1680494at2"/>
<proteinExistence type="predicted"/>
<dbReference type="SUPFAM" id="SSF53822">
    <property type="entry name" value="Periplasmic binding protein-like I"/>
    <property type="match status" value="1"/>
</dbReference>
<reference evidence="1 2" key="1">
    <citation type="submission" date="2016-10" db="EMBL/GenBank/DDBJ databases">
        <authorList>
            <person name="de Groot N.N."/>
        </authorList>
    </citation>
    <scope>NUCLEOTIDE SEQUENCE [LARGE SCALE GENOMIC DNA]</scope>
    <source>
        <strain evidence="1 2">GAS522</strain>
    </source>
</reference>